<dbReference type="GO" id="GO:0008879">
    <property type="term" value="F:glucose-1-phosphate thymidylyltransferase activity"/>
    <property type="evidence" value="ECO:0007669"/>
    <property type="project" value="UniProtKB-EC"/>
</dbReference>
<evidence type="ECO:0000256" key="5">
    <source>
        <dbReference type="ARBA" id="ARBA00022695"/>
    </source>
</evidence>
<dbReference type="PATRIC" id="fig|86105.3.peg.1411"/>
<dbReference type="InterPro" id="IPR029044">
    <property type="entry name" value="Nucleotide-diphossugar_trans"/>
</dbReference>
<gene>
    <name evidence="11" type="primary">rmlA_2</name>
    <name evidence="11" type="ORF">NF27_FW00110</name>
</gene>
<dbReference type="Gene3D" id="3.90.550.10">
    <property type="entry name" value="Spore Coat Polysaccharide Biosynthesis Protein SpsA, Chain A"/>
    <property type="match status" value="1"/>
</dbReference>
<evidence type="ECO:0000256" key="8">
    <source>
        <dbReference type="ARBA" id="ARBA00049336"/>
    </source>
</evidence>
<dbReference type="EC" id="2.7.7.24" evidence="3 9"/>
<evidence type="ECO:0000256" key="9">
    <source>
        <dbReference type="RuleBase" id="RU003706"/>
    </source>
</evidence>
<dbReference type="InterPro" id="IPR005907">
    <property type="entry name" value="G1P_thy_trans_s"/>
</dbReference>
<comment type="caution">
    <text evidence="11">The sequence shown here is derived from an EMBL/GenBank/DDBJ whole genome shotgun (WGS) entry which is preliminary data.</text>
</comment>
<dbReference type="SUPFAM" id="SSF53448">
    <property type="entry name" value="Nucleotide-diphospho-sugar transferases"/>
    <property type="match status" value="1"/>
</dbReference>
<evidence type="ECO:0000256" key="4">
    <source>
        <dbReference type="ARBA" id="ARBA00022679"/>
    </source>
</evidence>
<keyword evidence="4 9" id="KW-0808">Transferase</keyword>
<evidence type="ECO:0000256" key="3">
    <source>
        <dbReference type="ARBA" id="ARBA00012461"/>
    </source>
</evidence>
<dbReference type="FunFam" id="3.90.550.10:FF:000023">
    <property type="entry name" value="Glucose-1-phosphate thymidylyltransferase"/>
    <property type="match status" value="1"/>
</dbReference>
<dbReference type="PANTHER" id="PTHR43532:SF1">
    <property type="entry name" value="GLUCOSE-1-PHOSPHATE THYMIDYLYLTRANSFERASE 1"/>
    <property type="match status" value="1"/>
</dbReference>
<dbReference type="AlphaFoldDB" id="A0A0C1MRT7"/>
<keyword evidence="6 9" id="KW-0479">Metal-binding</keyword>
<evidence type="ECO:0000256" key="7">
    <source>
        <dbReference type="ARBA" id="ARBA00022842"/>
    </source>
</evidence>
<reference evidence="11 12" key="1">
    <citation type="submission" date="2014-11" db="EMBL/GenBank/DDBJ databases">
        <title>A Rickettsiales Symbiont of Amoebae With Ancient Features.</title>
        <authorList>
            <person name="Schulz F."/>
            <person name="Martijn J."/>
            <person name="Wascher F."/>
            <person name="Kostanjsek R."/>
            <person name="Ettema T.J."/>
            <person name="Horn M."/>
        </authorList>
    </citation>
    <scope>NUCLEOTIDE SEQUENCE [LARGE SCALE GENOMIC DNA]</scope>
    <source>
        <strain evidence="11 12">UWC36</strain>
    </source>
</reference>
<accession>A0A0C1MRT7</accession>
<evidence type="ECO:0000313" key="11">
    <source>
        <dbReference type="EMBL" id="KIE04797.1"/>
    </source>
</evidence>
<keyword evidence="12" id="KW-1185">Reference proteome</keyword>
<dbReference type="Pfam" id="PF00483">
    <property type="entry name" value="NTP_transferase"/>
    <property type="match status" value="1"/>
</dbReference>
<evidence type="ECO:0000256" key="6">
    <source>
        <dbReference type="ARBA" id="ARBA00022723"/>
    </source>
</evidence>
<comment type="similarity">
    <text evidence="2 9">Belongs to the glucose-1-phosphate thymidylyltransferase family.</text>
</comment>
<dbReference type="NCBIfam" id="TIGR01207">
    <property type="entry name" value="rmlA"/>
    <property type="match status" value="1"/>
</dbReference>
<sequence>MLNFINDLIFYSIYNAACKIFLEKYNNILLDMKGIILAGGSGTRLYPITKVISKQLVPVYDKPMICYPLSMLMMLDITDILIISTPQDLPSIELFLGDGSDLGIKLRYAEQSAPNGIPEAFIIGEQFIGSDNVCLILGDNIFSMGHQFSILKEAVNQPLQGAKILAHHVSDPERFGVVEFDDSLKVLSLEEKPKNPKSNYAVVGLYFYDNTVVKYSKMLEPSQRGELEITDLNMLYLQKRELSVITLPRGTTWLDAGTPEALLDATLLISMIEKHQGLKLGCLEEVALRKGFISKEAFKALTKQYKDGSIYKKYLLQVLNEK</sequence>
<keyword evidence="7 9" id="KW-0460">Magnesium</keyword>
<name>A0A0C1MRT7_9RICK</name>
<protein>
    <recommendedName>
        <fullName evidence="3 9">Glucose-1-phosphate thymidylyltransferase</fullName>
        <ecNumber evidence="3 9">2.7.7.24</ecNumber>
    </recommendedName>
</protein>
<dbReference type="PANTHER" id="PTHR43532">
    <property type="entry name" value="GLUCOSE-1-PHOSPHATE THYMIDYLYLTRANSFERASE"/>
    <property type="match status" value="1"/>
</dbReference>
<evidence type="ECO:0000259" key="10">
    <source>
        <dbReference type="Pfam" id="PF00483"/>
    </source>
</evidence>
<organism evidence="11 12">
    <name type="scientific">Candidatus Jidaibacter acanthamoebae</name>
    <dbReference type="NCBI Taxonomy" id="86105"/>
    <lineage>
        <taxon>Bacteria</taxon>
        <taxon>Pseudomonadati</taxon>
        <taxon>Pseudomonadota</taxon>
        <taxon>Alphaproteobacteria</taxon>
        <taxon>Rickettsiales</taxon>
        <taxon>Candidatus Midichloriaceae</taxon>
        <taxon>Candidatus Jidaibacter</taxon>
    </lineage>
</organism>
<comment type="function">
    <text evidence="9">Catalyzes the formation of dTDP-glucose, from dTTP and glucose 1-phosphate, as well as its pyrophosphorolysis.</text>
</comment>
<evidence type="ECO:0000256" key="1">
    <source>
        <dbReference type="ARBA" id="ARBA00001946"/>
    </source>
</evidence>
<comment type="cofactor">
    <cofactor evidence="1">
        <name>Mg(2+)</name>
        <dbReference type="ChEBI" id="CHEBI:18420"/>
    </cofactor>
</comment>
<dbReference type="GO" id="GO:0046872">
    <property type="term" value="F:metal ion binding"/>
    <property type="evidence" value="ECO:0007669"/>
    <property type="project" value="UniProtKB-KW"/>
</dbReference>
<dbReference type="CDD" id="cd02538">
    <property type="entry name" value="G1P_TT_short"/>
    <property type="match status" value="1"/>
</dbReference>
<feature type="domain" description="Nucleotidyl transferase" evidence="10">
    <location>
        <begin position="33"/>
        <end position="267"/>
    </location>
</feature>
<dbReference type="Proteomes" id="UP000031258">
    <property type="component" value="Unassembled WGS sequence"/>
</dbReference>
<keyword evidence="5 9" id="KW-0548">Nucleotidyltransferase</keyword>
<dbReference type="STRING" id="86105.NF27_FW00110"/>
<comment type="catalytic activity">
    <reaction evidence="8 9">
        <text>dTTP + alpha-D-glucose 1-phosphate + H(+) = dTDP-alpha-D-glucose + diphosphate</text>
        <dbReference type="Rhea" id="RHEA:15225"/>
        <dbReference type="ChEBI" id="CHEBI:15378"/>
        <dbReference type="ChEBI" id="CHEBI:33019"/>
        <dbReference type="ChEBI" id="CHEBI:37568"/>
        <dbReference type="ChEBI" id="CHEBI:57477"/>
        <dbReference type="ChEBI" id="CHEBI:58601"/>
        <dbReference type="EC" id="2.7.7.24"/>
    </reaction>
</comment>
<dbReference type="InterPro" id="IPR005835">
    <property type="entry name" value="NTP_transferase_dom"/>
</dbReference>
<evidence type="ECO:0000256" key="2">
    <source>
        <dbReference type="ARBA" id="ARBA00010480"/>
    </source>
</evidence>
<evidence type="ECO:0000313" key="12">
    <source>
        <dbReference type="Proteomes" id="UP000031258"/>
    </source>
</evidence>
<proteinExistence type="inferred from homology"/>
<dbReference type="EMBL" id="JSWE01000145">
    <property type="protein sequence ID" value="KIE04797.1"/>
    <property type="molecule type" value="Genomic_DNA"/>
</dbReference>